<evidence type="ECO:0000313" key="11">
    <source>
        <dbReference type="EMBL" id="NNG34943.1"/>
    </source>
</evidence>
<evidence type="ECO:0000256" key="3">
    <source>
        <dbReference type="ARBA" id="ARBA00022695"/>
    </source>
</evidence>
<name>A0A849A6A0_9ACTN</name>
<dbReference type="RefSeq" id="WP_171198603.1">
    <property type="nucleotide sequence ID" value="NZ_JABEND010000002.1"/>
</dbReference>
<dbReference type="GO" id="GO:0003723">
    <property type="term" value="F:RNA binding"/>
    <property type="evidence" value="ECO:0007669"/>
    <property type="project" value="InterPro"/>
</dbReference>
<dbReference type="CDD" id="cd03487">
    <property type="entry name" value="RT_Bac_retron_II"/>
    <property type="match status" value="1"/>
</dbReference>
<evidence type="ECO:0000256" key="4">
    <source>
        <dbReference type="ARBA" id="ARBA00022723"/>
    </source>
</evidence>
<keyword evidence="4" id="KW-0479">Metal-binding</keyword>
<evidence type="ECO:0000259" key="10">
    <source>
        <dbReference type="PROSITE" id="PS50878"/>
    </source>
</evidence>
<proteinExistence type="inferred from homology"/>
<sequence>MADWAFDSGTAARLARVVVESRTSWRAADVAEALTQLLPPEQAEELAARMLAAMPSPPVDVGPAVTGYLAGLRRQDAPATIAFEVRTAELWAGLTPLADPAALARLLDITVGELEFFADRRGWLRTKPTALQHYRYRTLPKQSGLRVLEIPKPRLRELQRRVLRHCVAPIPPHPAAHGFVPGRSVHTFAEPHTGSRVVIRVDLRDFFLTVARPQIEATFHTVGYPPAVGEVLAALCTTATAPAAFAGIDSATAARLRRPHLPQGAPTSPALSNLAMFEVDRRLAAFAGRHGLSYTRYADDLAFSTGLGEPAIAVSAVLAVTRKVVAAAGHRLHPRKVLVRRAQQRQQLTGLVVNRTPQPPRAEFDTLRAILYNCARFGPESQNRDDLADFRGHLLGRMQWVASGSATRRRALAELFDRIAW</sequence>
<keyword evidence="12" id="KW-1185">Reference proteome</keyword>
<evidence type="ECO:0000256" key="9">
    <source>
        <dbReference type="ARBA" id="ARBA00048173"/>
    </source>
</evidence>
<feature type="domain" description="Reverse transcriptase" evidence="10">
    <location>
        <begin position="120"/>
        <end position="353"/>
    </location>
</feature>
<dbReference type="InterPro" id="IPR043502">
    <property type="entry name" value="DNA/RNA_pol_sf"/>
</dbReference>
<keyword evidence="5" id="KW-0460">Magnesium</keyword>
<dbReference type="AlphaFoldDB" id="A0A849A6A0"/>
<dbReference type="InterPro" id="IPR051083">
    <property type="entry name" value="GrpII_Intron_Splice-Mob/Def"/>
</dbReference>
<gene>
    <name evidence="11" type="ORF">HKD39_04255</name>
</gene>
<reference evidence="11 12" key="1">
    <citation type="submission" date="2020-05" db="EMBL/GenBank/DDBJ databases">
        <title>Nakamurella sp. DB0629 isolated from air conditioner.</title>
        <authorList>
            <person name="Kim D.H."/>
            <person name="Kim D.-U."/>
        </authorList>
    </citation>
    <scope>NUCLEOTIDE SEQUENCE [LARGE SCALE GENOMIC DNA]</scope>
    <source>
        <strain evidence="11 12">DB0629</strain>
    </source>
</reference>
<accession>A0A849A6A0</accession>
<evidence type="ECO:0000256" key="1">
    <source>
        <dbReference type="ARBA" id="ARBA00012493"/>
    </source>
</evidence>
<dbReference type="InterPro" id="IPR000123">
    <property type="entry name" value="Reverse_transcriptase_msDNA"/>
</dbReference>
<dbReference type="SUPFAM" id="SSF56672">
    <property type="entry name" value="DNA/RNA polymerases"/>
    <property type="match status" value="1"/>
</dbReference>
<dbReference type="PANTHER" id="PTHR34047">
    <property type="entry name" value="NUCLEAR INTRON MATURASE 1, MITOCHONDRIAL-RELATED"/>
    <property type="match status" value="1"/>
</dbReference>
<evidence type="ECO:0000256" key="5">
    <source>
        <dbReference type="ARBA" id="ARBA00022842"/>
    </source>
</evidence>
<dbReference type="GO" id="GO:0046872">
    <property type="term" value="F:metal ion binding"/>
    <property type="evidence" value="ECO:0007669"/>
    <property type="project" value="UniProtKB-KW"/>
</dbReference>
<organism evidence="11 12">
    <name type="scientific">Nakamurella aerolata</name>
    <dbReference type="NCBI Taxonomy" id="1656892"/>
    <lineage>
        <taxon>Bacteria</taxon>
        <taxon>Bacillati</taxon>
        <taxon>Actinomycetota</taxon>
        <taxon>Actinomycetes</taxon>
        <taxon>Nakamurellales</taxon>
        <taxon>Nakamurellaceae</taxon>
        <taxon>Nakamurella</taxon>
    </lineage>
</organism>
<evidence type="ECO:0000256" key="7">
    <source>
        <dbReference type="ARBA" id="ARBA00023118"/>
    </source>
</evidence>
<comment type="similarity">
    <text evidence="8">Belongs to the bacterial reverse transcriptase family.</text>
</comment>
<dbReference type="Proteomes" id="UP000562984">
    <property type="component" value="Unassembled WGS sequence"/>
</dbReference>
<keyword evidence="3" id="KW-0548">Nucleotidyltransferase</keyword>
<evidence type="ECO:0000256" key="8">
    <source>
        <dbReference type="ARBA" id="ARBA00034120"/>
    </source>
</evidence>
<dbReference type="GO" id="GO:0003964">
    <property type="term" value="F:RNA-directed DNA polymerase activity"/>
    <property type="evidence" value="ECO:0007669"/>
    <property type="project" value="UniProtKB-KW"/>
</dbReference>
<dbReference type="PANTHER" id="PTHR34047:SF7">
    <property type="entry name" value="RNA-DIRECTED DNA POLYMERASE"/>
    <property type="match status" value="1"/>
</dbReference>
<dbReference type="PRINTS" id="PR00866">
    <property type="entry name" value="RNADNAPOLMS"/>
</dbReference>
<keyword evidence="7" id="KW-0051">Antiviral defense</keyword>
<dbReference type="EC" id="2.7.7.49" evidence="1"/>
<comment type="caution">
    <text evidence="11">The sequence shown here is derived from an EMBL/GenBank/DDBJ whole genome shotgun (WGS) entry which is preliminary data.</text>
</comment>
<protein>
    <recommendedName>
        <fullName evidence="1">RNA-directed DNA polymerase</fullName>
        <ecNumber evidence="1">2.7.7.49</ecNumber>
    </recommendedName>
</protein>
<evidence type="ECO:0000256" key="6">
    <source>
        <dbReference type="ARBA" id="ARBA00022918"/>
    </source>
</evidence>
<keyword evidence="6 11" id="KW-0695">RNA-directed DNA polymerase</keyword>
<dbReference type="Pfam" id="PF00078">
    <property type="entry name" value="RVT_1"/>
    <property type="match status" value="1"/>
</dbReference>
<evidence type="ECO:0000313" key="12">
    <source>
        <dbReference type="Proteomes" id="UP000562984"/>
    </source>
</evidence>
<dbReference type="GO" id="GO:0051607">
    <property type="term" value="P:defense response to virus"/>
    <property type="evidence" value="ECO:0007669"/>
    <property type="project" value="UniProtKB-KW"/>
</dbReference>
<dbReference type="EMBL" id="JABEND010000002">
    <property type="protein sequence ID" value="NNG34943.1"/>
    <property type="molecule type" value="Genomic_DNA"/>
</dbReference>
<comment type="catalytic activity">
    <reaction evidence="9">
        <text>DNA(n) + a 2'-deoxyribonucleoside 5'-triphosphate = DNA(n+1) + diphosphate</text>
        <dbReference type="Rhea" id="RHEA:22508"/>
        <dbReference type="Rhea" id="RHEA-COMP:17339"/>
        <dbReference type="Rhea" id="RHEA-COMP:17340"/>
        <dbReference type="ChEBI" id="CHEBI:33019"/>
        <dbReference type="ChEBI" id="CHEBI:61560"/>
        <dbReference type="ChEBI" id="CHEBI:173112"/>
        <dbReference type="EC" id="2.7.7.49"/>
    </reaction>
</comment>
<dbReference type="PROSITE" id="PS50878">
    <property type="entry name" value="RT_POL"/>
    <property type="match status" value="1"/>
</dbReference>
<keyword evidence="2" id="KW-0808">Transferase</keyword>
<dbReference type="InterPro" id="IPR000477">
    <property type="entry name" value="RT_dom"/>
</dbReference>
<evidence type="ECO:0000256" key="2">
    <source>
        <dbReference type="ARBA" id="ARBA00022679"/>
    </source>
</evidence>